<evidence type="ECO:0000256" key="1">
    <source>
        <dbReference type="SAM" id="SignalP"/>
    </source>
</evidence>
<evidence type="ECO:0000313" key="2">
    <source>
        <dbReference type="EMBL" id="MDT0675097.1"/>
    </source>
</evidence>
<evidence type="ECO:0000313" key="3">
    <source>
        <dbReference type="Proteomes" id="UP001262582"/>
    </source>
</evidence>
<evidence type="ECO:0008006" key="4">
    <source>
        <dbReference type="Google" id="ProtNLM"/>
    </source>
</evidence>
<name>A0ABU3D0N3_9FLAO</name>
<proteinExistence type="predicted"/>
<organism evidence="2 3">
    <name type="scientific">Autumnicola musiva</name>
    <dbReference type="NCBI Taxonomy" id="3075589"/>
    <lineage>
        <taxon>Bacteria</taxon>
        <taxon>Pseudomonadati</taxon>
        <taxon>Bacteroidota</taxon>
        <taxon>Flavobacteriia</taxon>
        <taxon>Flavobacteriales</taxon>
        <taxon>Flavobacteriaceae</taxon>
        <taxon>Autumnicola</taxon>
    </lineage>
</organism>
<protein>
    <recommendedName>
        <fullName evidence="4">Lipocalin-like domain-containing protein</fullName>
    </recommendedName>
</protein>
<reference evidence="2 3" key="1">
    <citation type="submission" date="2023-09" db="EMBL/GenBank/DDBJ databases">
        <authorList>
            <person name="Rey-Velasco X."/>
        </authorList>
    </citation>
    <scope>NUCLEOTIDE SEQUENCE [LARGE SCALE GENOMIC DNA]</scope>
    <source>
        <strain evidence="2 3">F117</strain>
    </source>
</reference>
<dbReference type="PROSITE" id="PS51257">
    <property type="entry name" value="PROKAR_LIPOPROTEIN"/>
    <property type="match status" value="1"/>
</dbReference>
<accession>A0ABU3D0N3</accession>
<keyword evidence="3" id="KW-1185">Reference proteome</keyword>
<keyword evidence="1" id="KW-0732">Signal</keyword>
<feature type="chain" id="PRO_5045135537" description="Lipocalin-like domain-containing protein" evidence="1">
    <location>
        <begin position="26"/>
        <end position="202"/>
    </location>
</feature>
<sequence>MMKNLLKITPIACIMLAFSIMSCEADQDEMMEVQQTQSKMLTANATIESSDLVGRWELVSMTSDVAVNLNDGEPDSSTNILEETDCFNAMYFHFYDNGNVETGQAKLNFTTPGGFSCSYGAYSANYDVVNENDTTKLEVTFDLNGMTITETKNISLSSETDGEYLTVTLTAAEVDGASYINDGRENTVVGDVTQIETVYKKI</sequence>
<feature type="signal peptide" evidence="1">
    <location>
        <begin position="1"/>
        <end position="25"/>
    </location>
</feature>
<comment type="caution">
    <text evidence="2">The sequence shown here is derived from an EMBL/GenBank/DDBJ whole genome shotgun (WGS) entry which is preliminary data.</text>
</comment>
<dbReference type="RefSeq" id="WP_311501542.1">
    <property type="nucleotide sequence ID" value="NZ_JAVRHK010000001.1"/>
</dbReference>
<dbReference type="Proteomes" id="UP001262582">
    <property type="component" value="Unassembled WGS sequence"/>
</dbReference>
<dbReference type="EMBL" id="JAVRHK010000001">
    <property type="protein sequence ID" value="MDT0675097.1"/>
    <property type="molecule type" value="Genomic_DNA"/>
</dbReference>
<gene>
    <name evidence="2" type="ORF">RM539_00685</name>
</gene>